<name>A0A0V0YYK8_TRISP</name>
<keyword evidence="2" id="KW-1185">Reference proteome</keyword>
<accession>A0A0V0YYK8</accession>
<evidence type="ECO:0000313" key="2">
    <source>
        <dbReference type="Proteomes" id="UP000054776"/>
    </source>
</evidence>
<evidence type="ECO:0000313" key="1">
    <source>
        <dbReference type="EMBL" id="KRY05296.1"/>
    </source>
</evidence>
<gene>
    <name evidence="1" type="ORF">T01_9176</name>
</gene>
<proteinExistence type="predicted"/>
<organism evidence="1 2">
    <name type="scientific">Trichinella spiralis</name>
    <name type="common">Trichina worm</name>
    <dbReference type="NCBI Taxonomy" id="6334"/>
    <lineage>
        <taxon>Eukaryota</taxon>
        <taxon>Metazoa</taxon>
        <taxon>Ecdysozoa</taxon>
        <taxon>Nematoda</taxon>
        <taxon>Enoplea</taxon>
        <taxon>Dorylaimia</taxon>
        <taxon>Trichinellida</taxon>
        <taxon>Trichinellidae</taxon>
        <taxon>Trichinella</taxon>
    </lineage>
</organism>
<dbReference type="AlphaFoldDB" id="A0A0V0YYK8"/>
<sequence length="33" mass="3958">MHIEKEHLRQNNCFVSLQCVFVAVQTRKWLVLS</sequence>
<protein>
    <submittedName>
        <fullName evidence="1">Uncharacterized protein</fullName>
    </submittedName>
</protein>
<comment type="caution">
    <text evidence="1">The sequence shown here is derived from an EMBL/GenBank/DDBJ whole genome shotgun (WGS) entry which is preliminary data.</text>
</comment>
<dbReference type="EMBL" id="JYDH01003734">
    <property type="protein sequence ID" value="KRY05296.1"/>
    <property type="molecule type" value="Genomic_DNA"/>
</dbReference>
<reference evidence="1 2" key="1">
    <citation type="submission" date="2015-01" db="EMBL/GenBank/DDBJ databases">
        <title>Evolution of Trichinella species and genotypes.</title>
        <authorList>
            <person name="Korhonen P.K."/>
            <person name="Edoardo P."/>
            <person name="Giuseppe L.R."/>
            <person name="Gasser R.B."/>
        </authorList>
    </citation>
    <scope>NUCLEOTIDE SEQUENCE [LARGE SCALE GENOMIC DNA]</scope>
    <source>
        <strain evidence="1">ISS3</strain>
    </source>
</reference>
<dbReference type="InParanoid" id="A0A0V0YYK8"/>
<dbReference type="Proteomes" id="UP000054776">
    <property type="component" value="Unassembled WGS sequence"/>
</dbReference>